<dbReference type="PROSITE" id="PS00086">
    <property type="entry name" value="CYTOCHROME_P450"/>
    <property type="match status" value="1"/>
</dbReference>
<dbReference type="GO" id="GO:0005506">
    <property type="term" value="F:iron ion binding"/>
    <property type="evidence" value="ECO:0007669"/>
    <property type="project" value="InterPro"/>
</dbReference>
<dbReference type="Gramene" id="OE9A088397T1">
    <property type="protein sequence ID" value="OE9A088397C1"/>
    <property type="gene ID" value="OE9A088397"/>
</dbReference>
<evidence type="ECO:0000256" key="10">
    <source>
        <dbReference type="SAM" id="Phobius"/>
    </source>
</evidence>
<gene>
    <name evidence="11" type="ORF">OLEA9_A088397</name>
</gene>
<keyword evidence="9" id="KW-0503">Monooxygenase</keyword>
<evidence type="ECO:0000256" key="8">
    <source>
        <dbReference type="PIRSR" id="PIRSR602401-1"/>
    </source>
</evidence>
<comment type="cofactor">
    <cofactor evidence="1 8">
        <name>heme</name>
        <dbReference type="ChEBI" id="CHEBI:30413"/>
    </cofactor>
</comment>
<keyword evidence="6 9" id="KW-0560">Oxidoreductase</keyword>
<dbReference type="AlphaFoldDB" id="A0A8S0RGN9"/>
<comment type="similarity">
    <text evidence="3 9">Belongs to the cytochrome P450 family.</text>
</comment>
<evidence type="ECO:0000256" key="6">
    <source>
        <dbReference type="ARBA" id="ARBA00023002"/>
    </source>
</evidence>
<evidence type="ECO:0000313" key="11">
    <source>
        <dbReference type="EMBL" id="CAA2978672.1"/>
    </source>
</evidence>
<evidence type="ECO:0000256" key="5">
    <source>
        <dbReference type="ARBA" id="ARBA00022723"/>
    </source>
</evidence>
<reference evidence="11 12" key="1">
    <citation type="submission" date="2019-12" db="EMBL/GenBank/DDBJ databases">
        <authorList>
            <person name="Alioto T."/>
            <person name="Alioto T."/>
            <person name="Gomez Garrido J."/>
        </authorList>
    </citation>
    <scope>NUCLEOTIDE SEQUENCE [LARGE SCALE GENOMIC DNA]</scope>
</reference>
<dbReference type="OrthoDB" id="1055148at2759"/>
<dbReference type="Proteomes" id="UP000594638">
    <property type="component" value="Unassembled WGS sequence"/>
</dbReference>
<dbReference type="PANTHER" id="PTHR47955">
    <property type="entry name" value="CYTOCHROME P450 FAMILY 71 PROTEIN"/>
    <property type="match status" value="1"/>
</dbReference>
<dbReference type="GO" id="GO:0004497">
    <property type="term" value="F:monooxygenase activity"/>
    <property type="evidence" value="ECO:0007669"/>
    <property type="project" value="UniProtKB-KW"/>
</dbReference>
<dbReference type="GO" id="GO:0016705">
    <property type="term" value="F:oxidoreductase activity, acting on paired donors, with incorporation or reduction of molecular oxygen"/>
    <property type="evidence" value="ECO:0007669"/>
    <property type="project" value="InterPro"/>
</dbReference>
<sequence>MDELMIQYALLFSSLTLFFAWFLTKKVIVPNIARKNFPPSPPKLPIIGNLHQLGSLPHRSLRLLAQKHGPLMLLHFGSTPVLVVSSADAARECMKTHELDFADRPRVDIVKQIFYNMKSLISFPYGEYWRQLKTILVHQLLSYKRVQSFNVIRSAFGRKHSENELGKKFLMAIAEGQKMLINLSIGEFVPWLSWTNRLSGFNYRIEKVVKQMDESLNELIQEHLDNGLKTSRGEEAKDETNREYFLDVLLNIYNDNIAGASIDMDGIKALIKDIFGAGTETTMIVLEWAMTELLRHPKVMKKLKIEVREILNGKLDITFDDLEKMNYLKAVIKETLRYHPPVGLIPREVRQDVKIMGYDIGAGIVVIINVWAIGDDPERFEPDRFFNSSVDFKGLHYQFIPFGGGRKICPGIGFAMETVKLVLANLVHKFDWELPDGAKGEDIDMSEVRALTVPRKNPLLAVAAPCYF</sequence>
<keyword evidence="10" id="KW-0472">Membrane</keyword>
<keyword evidence="7 8" id="KW-0408">Iron</keyword>
<keyword evidence="4 8" id="KW-0349">Heme</keyword>
<evidence type="ECO:0000256" key="1">
    <source>
        <dbReference type="ARBA" id="ARBA00001971"/>
    </source>
</evidence>
<dbReference type="EMBL" id="CACTIH010003621">
    <property type="protein sequence ID" value="CAA2978672.1"/>
    <property type="molecule type" value="Genomic_DNA"/>
</dbReference>
<dbReference type="GO" id="GO:0020037">
    <property type="term" value="F:heme binding"/>
    <property type="evidence" value="ECO:0007669"/>
    <property type="project" value="InterPro"/>
</dbReference>
<dbReference type="SUPFAM" id="SSF48264">
    <property type="entry name" value="Cytochrome P450"/>
    <property type="match status" value="1"/>
</dbReference>
<dbReference type="PRINTS" id="PR00463">
    <property type="entry name" value="EP450I"/>
</dbReference>
<dbReference type="InterPro" id="IPR001128">
    <property type="entry name" value="Cyt_P450"/>
</dbReference>
<keyword evidence="10" id="KW-0812">Transmembrane</keyword>
<organism evidence="11 12">
    <name type="scientific">Olea europaea subsp. europaea</name>
    <dbReference type="NCBI Taxonomy" id="158383"/>
    <lineage>
        <taxon>Eukaryota</taxon>
        <taxon>Viridiplantae</taxon>
        <taxon>Streptophyta</taxon>
        <taxon>Embryophyta</taxon>
        <taxon>Tracheophyta</taxon>
        <taxon>Spermatophyta</taxon>
        <taxon>Magnoliopsida</taxon>
        <taxon>eudicotyledons</taxon>
        <taxon>Gunneridae</taxon>
        <taxon>Pentapetalae</taxon>
        <taxon>asterids</taxon>
        <taxon>lamiids</taxon>
        <taxon>Lamiales</taxon>
        <taxon>Oleaceae</taxon>
        <taxon>Oleeae</taxon>
        <taxon>Olea</taxon>
    </lineage>
</organism>
<keyword evidence="12" id="KW-1185">Reference proteome</keyword>
<dbReference type="InterPro" id="IPR002401">
    <property type="entry name" value="Cyt_P450_E_grp-I"/>
</dbReference>
<protein>
    <submittedName>
        <fullName evidence="11">Cytochrome P450 71A8-like</fullName>
    </submittedName>
</protein>
<evidence type="ECO:0000256" key="9">
    <source>
        <dbReference type="RuleBase" id="RU000461"/>
    </source>
</evidence>
<comment type="subcellular location">
    <subcellularLocation>
        <location evidence="2">Membrane</location>
        <topology evidence="2">Single-pass membrane protein</topology>
    </subcellularLocation>
</comment>
<evidence type="ECO:0000256" key="3">
    <source>
        <dbReference type="ARBA" id="ARBA00010617"/>
    </source>
</evidence>
<name>A0A8S0RGN9_OLEEU</name>
<feature type="transmembrane region" description="Helical" evidence="10">
    <location>
        <begin position="6"/>
        <end position="24"/>
    </location>
</feature>
<keyword evidence="10" id="KW-1133">Transmembrane helix</keyword>
<comment type="caution">
    <text evidence="11">The sequence shown here is derived from an EMBL/GenBank/DDBJ whole genome shotgun (WGS) entry which is preliminary data.</text>
</comment>
<accession>A0A8S0RGN9</accession>
<dbReference type="InterPro" id="IPR017972">
    <property type="entry name" value="Cyt_P450_CS"/>
</dbReference>
<dbReference type="Gene3D" id="1.10.630.10">
    <property type="entry name" value="Cytochrome P450"/>
    <property type="match status" value="1"/>
</dbReference>
<dbReference type="GO" id="GO:0016020">
    <property type="term" value="C:membrane"/>
    <property type="evidence" value="ECO:0007669"/>
    <property type="project" value="UniProtKB-SubCell"/>
</dbReference>
<evidence type="ECO:0000256" key="7">
    <source>
        <dbReference type="ARBA" id="ARBA00023004"/>
    </source>
</evidence>
<dbReference type="CDD" id="cd11072">
    <property type="entry name" value="CYP71-like"/>
    <property type="match status" value="1"/>
</dbReference>
<dbReference type="PANTHER" id="PTHR47955:SF15">
    <property type="entry name" value="CYTOCHROME P450 71A2-LIKE"/>
    <property type="match status" value="1"/>
</dbReference>
<evidence type="ECO:0000256" key="4">
    <source>
        <dbReference type="ARBA" id="ARBA00022617"/>
    </source>
</evidence>
<dbReference type="InterPro" id="IPR036396">
    <property type="entry name" value="Cyt_P450_sf"/>
</dbReference>
<keyword evidence="5 8" id="KW-0479">Metal-binding</keyword>
<dbReference type="PRINTS" id="PR00385">
    <property type="entry name" value="P450"/>
</dbReference>
<dbReference type="Pfam" id="PF00067">
    <property type="entry name" value="p450"/>
    <property type="match status" value="2"/>
</dbReference>
<feature type="binding site" description="axial binding residue" evidence="8">
    <location>
        <position position="409"/>
    </location>
    <ligand>
        <name>heme</name>
        <dbReference type="ChEBI" id="CHEBI:30413"/>
    </ligand>
    <ligandPart>
        <name>Fe</name>
        <dbReference type="ChEBI" id="CHEBI:18248"/>
    </ligandPart>
</feature>
<proteinExistence type="inferred from homology"/>
<evidence type="ECO:0000313" key="12">
    <source>
        <dbReference type="Proteomes" id="UP000594638"/>
    </source>
</evidence>
<evidence type="ECO:0000256" key="2">
    <source>
        <dbReference type="ARBA" id="ARBA00004167"/>
    </source>
</evidence>